<organism evidence="2 3">
    <name type="scientific">Teladorsagia circumcincta</name>
    <name type="common">Brown stomach worm</name>
    <name type="synonym">Ostertagia circumcincta</name>
    <dbReference type="NCBI Taxonomy" id="45464"/>
    <lineage>
        <taxon>Eukaryota</taxon>
        <taxon>Metazoa</taxon>
        <taxon>Ecdysozoa</taxon>
        <taxon>Nematoda</taxon>
        <taxon>Chromadorea</taxon>
        <taxon>Rhabditida</taxon>
        <taxon>Rhabditina</taxon>
        <taxon>Rhabditomorpha</taxon>
        <taxon>Strongyloidea</taxon>
        <taxon>Trichostrongylidae</taxon>
        <taxon>Teladorsagia</taxon>
    </lineage>
</organism>
<proteinExistence type="predicted"/>
<feature type="domain" description="Integrase catalytic" evidence="1">
    <location>
        <begin position="87"/>
        <end position="192"/>
    </location>
</feature>
<dbReference type="EMBL" id="KZ345630">
    <property type="protein sequence ID" value="PIO72634.1"/>
    <property type="molecule type" value="Genomic_DNA"/>
</dbReference>
<reference evidence="2 3" key="1">
    <citation type="submission" date="2015-09" db="EMBL/GenBank/DDBJ databases">
        <title>Draft genome of the parasitic nematode Teladorsagia circumcincta isolate WARC Sus (inbred).</title>
        <authorList>
            <person name="Mitreva M."/>
        </authorList>
    </citation>
    <scope>NUCLEOTIDE SEQUENCE [LARGE SCALE GENOMIC DNA]</scope>
    <source>
        <strain evidence="2 3">S</strain>
    </source>
</reference>
<accession>A0A2G9UQU3</accession>
<dbReference type="Gene3D" id="3.30.420.10">
    <property type="entry name" value="Ribonuclease H-like superfamily/Ribonuclease H"/>
    <property type="match status" value="1"/>
</dbReference>
<dbReference type="InterPro" id="IPR036397">
    <property type="entry name" value="RNaseH_sf"/>
</dbReference>
<dbReference type="GO" id="GO:0003676">
    <property type="term" value="F:nucleic acid binding"/>
    <property type="evidence" value="ECO:0007669"/>
    <property type="project" value="InterPro"/>
</dbReference>
<dbReference type="PROSITE" id="PS50994">
    <property type="entry name" value="INTEGRASE"/>
    <property type="match status" value="1"/>
</dbReference>
<evidence type="ECO:0000313" key="3">
    <source>
        <dbReference type="Proteomes" id="UP000230423"/>
    </source>
</evidence>
<evidence type="ECO:0000259" key="1">
    <source>
        <dbReference type="PROSITE" id="PS50994"/>
    </source>
</evidence>
<gene>
    <name evidence="2" type="ORF">TELCIR_05427</name>
</gene>
<dbReference type="PANTHER" id="PTHR37984:SF5">
    <property type="entry name" value="PROTEIN NYNRIN-LIKE"/>
    <property type="match status" value="1"/>
</dbReference>
<sequence>MNTSTRRKATDFGQSLPCHVQSLIKRSKLKTSSLQTLKMMPNMKVRLWKHRFIGQMFARISRALCEAALTSRCCQDTSQNRALFMAKEEMPWLRIHVDFARPVDGEVFLNIKDAYLKWPDVIETSSTTSKATTGQLSKLFASFRLPETSFSGNLVFPLKFTEFCKKNGIVRIRYSPHHPQTNGQVERFVDTFIGLEKIKSYEEMTKQLCTNSQ</sequence>
<keyword evidence="3" id="KW-1185">Reference proteome</keyword>
<dbReference type="InterPro" id="IPR001584">
    <property type="entry name" value="Integrase_cat-core"/>
</dbReference>
<evidence type="ECO:0000313" key="2">
    <source>
        <dbReference type="EMBL" id="PIO72634.1"/>
    </source>
</evidence>
<dbReference type="AlphaFoldDB" id="A0A2G9UQU3"/>
<dbReference type="SUPFAM" id="SSF53098">
    <property type="entry name" value="Ribonuclease H-like"/>
    <property type="match status" value="1"/>
</dbReference>
<dbReference type="InterPro" id="IPR012337">
    <property type="entry name" value="RNaseH-like_sf"/>
</dbReference>
<dbReference type="InterPro" id="IPR050951">
    <property type="entry name" value="Retrovirus_Pol_polyprotein"/>
</dbReference>
<dbReference type="GO" id="GO:0015074">
    <property type="term" value="P:DNA integration"/>
    <property type="evidence" value="ECO:0007669"/>
    <property type="project" value="InterPro"/>
</dbReference>
<dbReference type="OrthoDB" id="5818961at2759"/>
<dbReference type="PANTHER" id="PTHR37984">
    <property type="entry name" value="PROTEIN CBG26694"/>
    <property type="match status" value="1"/>
</dbReference>
<protein>
    <recommendedName>
        <fullName evidence="1">Integrase catalytic domain-containing protein</fullName>
    </recommendedName>
</protein>
<name>A0A2G9UQU3_TELCI</name>
<dbReference type="Proteomes" id="UP000230423">
    <property type="component" value="Unassembled WGS sequence"/>
</dbReference>